<feature type="domain" description="TPM" evidence="3">
    <location>
        <begin position="31"/>
        <end position="154"/>
    </location>
</feature>
<organism evidence="4 5">
    <name type="scientific">Brevundimonas kwangchunensis</name>
    <dbReference type="NCBI Taxonomy" id="322163"/>
    <lineage>
        <taxon>Bacteria</taxon>
        <taxon>Pseudomonadati</taxon>
        <taxon>Pseudomonadota</taxon>
        <taxon>Alphaproteobacteria</taxon>
        <taxon>Caulobacterales</taxon>
        <taxon>Caulobacteraceae</taxon>
        <taxon>Brevundimonas</taxon>
    </lineage>
</organism>
<dbReference type="EMBL" id="BAAAGA010000005">
    <property type="protein sequence ID" value="GAA0625711.1"/>
    <property type="molecule type" value="Genomic_DNA"/>
</dbReference>
<feature type="signal peptide" evidence="2">
    <location>
        <begin position="1"/>
        <end position="18"/>
    </location>
</feature>
<feature type="transmembrane region" description="Helical" evidence="1">
    <location>
        <begin position="182"/>
        <end position="202"/>
    </location>
</feature>
<dbReference type="Gene3D" id="3.10.310.50">
    <property type="match status" value="1"/>
</dbReference>
<comment type="caution">
    <text evidence="4">The sequence shown here is derived from an EMBL/GenBank/DDBJ whole genome shotgun (WGS) entry which is preliminary data.</text>
</comment>
<dbReference type="PANTHER" id="PTHR30373:SF2">
    <property type="entry name" value="UPF0603 PROTEIN YGCG"/>
    <property type="match status" value="1"/>
</dbReference>
<keyword evidence="1" id="KW-0812">Transmembrane</keyword>
<evidence type="ECO:0000313" key="5">
    <source>
        <dbReference type="Proteomes" id="UP001501352"/>
    </source>
</evidence>
<gene>
    <name evidence="4" type="ORF">GCM10009422_22950</name>
</gene>
<keyword evidence="1" id="KW-1133">Transmembrane helix</keyword>
<reference evidence="5" key="1">
    <citation type="journal article" date="2019" name="Int. J. Syst. Evol. Microbiol.">
        <title>The Global Catalogue of Microorganisms (GCM) 10K type strain sequencing project: providing services to taxonomists for standard genome sequencing and annotation.</title>
        <authorList>
            <consortium name="The Broad Institute Genomics Platform"/>
            <consortium name="The Broad Institute Genome Sequencing Center for Infectious Disease"/>
            <person name="Wu L."/>
            <person name="Ma J."/>
        </authorList>
    </citation>
    <scope>NUCLEOTIDE SEQUENCE [LARGE SCALE GENOMIC DNA]</scope>
    <source>
        <strain evidence="5">JCM 12928</strain>
    </source>
</reference>
<dbReference type="Proteomes" id="UP001501352">
    <property type="component" value="Unassembled WGS sequence"/>
</dbReference>
<dbReference type="Pfam" id="PF04536">
    <property type="entry name" value="TPM_phosphatase"/>
    <property type="match status" value="1"/>
</dbReference>
<evidence type="ECO:0000259" key="3">
    <source>
        <dbReference type="Pfam" id="PF04536"/>
    </source>
</evidence>
<accession>A0ABP3S8L5</accession>
<name>A0ABP3S8L5_9CAUL</name>
<dbReference type="PANTHER" id="PTHR30373">
    <property type="entry name" value="UPF0603 PROTEIN YGCG"/>
    <property type="match status" value="1"/>
</dbReference>
<sequence length="260" mass="27469">MIAVAFAALWLSTAPAAAQGGPDFPPLTGRIVDNANLLSPEAERSLTTRLEALERDTTDQLVIVTVPDLEGYEIEEYGYRLGREWQVGQADRNNGVLLIVAPTERKVRIEVGYGLEPVLTDALSALIIHDQILPSFRQGRFERGIVQGVDAIDEQLRLDPEAARARAEAADHPPSRAPIGPAILITVVFVLLALSIIGGVAGRGRRRRGRRRNGVSPALIWAASEIASSRKWGGRSGGGFGGGFSGGGGSFGGGGASGGW</sequence>
<keyword evidence="2" id="KW-0732">Signal</keyword>
<feature type="chain" id="PRO_5046414046" description="TPM domain-containing protein" evidence="2">
    <location>
        <begin position="19"/>
        <end position="260"/>
    </location>
</feature>
<keyword evidence="5" id="KW-1185">Reference proteome</keyword>
<evidence type="ECO:0000256" key="1">
    <source>
        <dbReference type="SAM" id="Phobius"/>
    </source>
</evidence>
<proteinExistence type="predicted"/>
<keyword evidence="1" id="KW-0472">Membrane</keyword>
<dbReference type="InterPro" id="IPR007621">
    <property type="entry name" value="TPM_dom"/>
</dbReference>
<evidence type="ECO:0000256" key="2">
    <source>
        <dbReference type="SAM" id="SignalP"/>
    </source>
</evidence>
<evidence type="ECO:0000313" key="4">
    <source>
        <dbReference type="EMBL" id="GAA0625711.1"/>
    </source>
</evidence>
<protein>
    <recommendedName>
        <fullName evidence="3">TPM domain-containing protein</fullName>
    </recommendedName>
</protein>